<dbReference type="InterPro" id="IPR014044">
    <property type="entry name" value="CAP_dom"/>
</dbReference>
<dbReference type="Gene3D" id="3.40.33.10">
    <property type="entry name" value="CAP"/>
    <property type="match status" value="1"/>
</dbReference>
<dbReference type="WBParaSite" id="scf7180000421960.g7973">
    <property type="protein sequence ID" value="scf7180000421960.g7973"/>
    <property type="gene ID" value="scf7180000421960.g7973"/>
</dbReference>
<sequence>MNSPLSLFFVLLLLQIFYFILVFGNTASKSVDILFEFKCDENCYKLLRDYQQLLPQMILQLSLCICPYFLSSKNNIRMCDCKTGIWEVPTNQQIFPVNFGRSFPYKGNSSVDFAYLRLSKFENNMPLTYPEYQKIDYNINSENTDKQILTKFLFSIPYSIHLNPTKLLKKRSIRYYYTKVKKWNWFKNTWKPKKTTGFKLFADKIKPISSQARASPLAILPPNLGPPLCQMITKMGWDANQIRRYIMEDAAIKRIHPQQFDVAHFKRAVIEAHNRYRRLHGTNDLSQDGACEIAAKRWADSVSRQPACLTHEPQQRFGESLFFYSTLQPLISDPETMAEATVRTFYIEGRDYRRSARWVASRHGHFTQMLWRDTNRIGIGVSIIPQPAGWGCMPPGRGQAWIFYVVLRYDPPGNRVISERSFDENVLPVENKDIQAVHCLAT</sequence>
<dbReference type="Proteomes" id="UP000887560">
    <property type="component" value="Unplaced"/>
</dbReference>
<reference evidence="3" key="1">
    <citation type="submission" date="2022-11" db="UniProtKB">
        <authorList>
            <consortium name="WormBaseParasite"/>
        </authorList>
    </citation>
    <scope>IDENTIFICATION</scope>
</reference>
<dbReference type="Pfam" id="PF00188">
    <property type="entry name" value="CAP"/>
    <property type="match status" value="1"/>
</dbReference>
<dbReference type="InterPro" id="IPR035940">
    <property type="entry name" value="CAP_sf"/>
</dbReference>
<evidence type="ECO:0000313" key="2">
    <source>
        <dbReference type="Proteomes" id="UP000887560"/>
    </source>
</evidence>
<proteinExistence type="predicted"/>
<organism evidence="2 3">
    <name type="scientific">Meloidogyne floridensis</name>
    <dbReference type="NCBI Taxonomy" id="298350"/>
    <lineage>
        <taxon>Eukaryota</taxon>
        <taxon>Metazoa</taxon>
        <taxon>Ecdysozoa</taxon>
        <taxon>Nematoda</taxon>
        <taxon>Chromadorea</taxon>
        <taxon>Rhabditida</taxon>
        <taxon>Tylenchina</taxon>
        <taxon>Tylenchomorpha</taxon>
        <taxon>Tylenchoidea</taxon>
        <taxon>Meloidogynidae</taxon>
        <taxon>Meloidogyninae</taxon>
        <taxon>Meloidogyne</taxon>
    </lineage>
</organism>
<evidence type="ECO:0000259" key="1">
    <source>
        <dbReference type="SMART" id="SM00198"/>
    </source>
</evidence>
<dbReference type="SMART" id="SM00198">
    <property type="entry name" value="SCP"/>
    <property type="match status" value="1"/>
</dbReference>
<dbReference type="GO" id="GO:0005576">
    <property type="term" value="C:extracellular region"/>
    <property type="evidence" value="ECO:0007669"/>
    <property type="project" value="InterPro"/>
</dbReference>
<dbReference type="InterPro" id="IPR018244">
    <property type="entry name" value="Allrgn_V5/Tpx1_CS"/>
</dbReference>
<dbReference type="PANTHER" id="PTHR10334">
    <property type="entry name" value="CYSTEINE-RICH SECRETORY PROTEIN-RELATED"/>
    <property type="match status" value="1"/>
</dbReference>
<dbReference type="SUPFAM" id="SSF55797">
    <property type="entry name" value="PR-1-like"/>
    <property type="match status" value="1"/>
</dbReference>
<protein>
    <submittedName>
        <fullName evidence="3">SCP domain-containing protein</fullName>
    </submittedName>
</protein>
<dbReference type="InterPro" id="IPR001283">
    <property type="entry name" value="CRISP-related"/>
</dbReference>
<evidence type="ECO:0000313" key="3">
    <source>
        <dbReference type="WBParaSite" id="scf7180000421960.g7973"/>
    </source>
</evidence>
<keyword evidence="2" id="KW-1185">Reference proteome</keyword>
<feature type="domain" description="SCP" evidence="1">
    <location>
        <begin position="264"/>
        <end position="417"/>
    </location>
</feature>
<accession>A0A915P202</accession>
<dbReference type="PROSITE" id="PS01009">
    <property type="entry name" value="CRISP_1"/>
    <property type="match status" value="1"/>
</dbReference>
<dbReference type="AlphaFoldDB" id="A0A915P202"/>
<name>A0A915P202_9BILA</name>